<accession>A0A6C0CMU5</accession>
<feature type="region of interest" description="Disordered" evidence="1">
    <location>
        <begin position="200"/>
        <end position="244"/>
    </location>
</feature>
<evidence type="ECO:0008006" key="3">
    <source>
        <dbReference type="Google" id="ProtNLM"/>
    </source>
</evidence>
<sequence length="244" mass="28311">MAFINTINFNNNYGRELYNYYDNKLTSDYCEILFQSPITQEIYNNFTPLGVSNVDCGPNTLCALGVLSRQDAIKLSKDSSNRGISTLEMAHFMKLFLKDIKKQVTKTSLMPINIKNFTAIKNTLSDKHATAIFLSNNGNFGHYLLLMKWNNEFKLVDPQNMLVLNNDQQVNSYFFSQKWNSFISFCIKDVAPNIKKRNRGTNTVFTTNNKKSRTARKSKKKRQKKKKKTKKKKKKKKKKNTKTK</sequence>
<name>A0A6C0CMU5_9ZZZZ</name>
<proteinExistence type="predicted"/>
<organism evidence="2">
    <name type="scientific">viral metagenome</name>
    <dbReference type="NCBI Taxonomy" id="1070528"/>
    <lineage>
        <taxon>unclassified sequences</taxon>
        <taxon>metagenomes</taxon>
        <taxon>organismal metagenomes</taxon>
    </lineage>
</organism>
<protein>
    <recommendedName>
        <fullName evidence="3">Peptidase C39 domain-containing protein</fullName>
    </recommendedName>
</protein>
<dbReference type="AlphaFoldDB" id="A0A6C0CMU5"/>
<evidence type="ECO:0000256" key="1">
    <source>
        <dbReference type="SAM" id="MobiDB-lite"/>
    </source>
</evidence>
<dbReference type="EMBL" id="MN739460">
    <property type="protein sequence ID" value="QHT05791.1"/>
    <property type="molecule type" value="Genomic_DNA"/>
</dbReference>
<feature type="compositionally biased region" description="Basic residues" evidence="1">
    <location>
        <begin position="210"/>
        <end position="244"/>
    </location>
</feature>
<reference evidence="2" key="1">
    <citation type="journal article" date="2020" name="Nature">
        <title>Giant virus diversity and host interactions through global metagenomics.</title>
        <authorList>
            <person name="Schulz F."/>
            <person name="Roux S."/>
            <person name="Paez-Espino D."/>
            <person name="Jungbluth S."/>
            <person name="Walsh D.A."/>
            <person name="Denef V.J."/>
            <person name="McMahon K.D."/>
            <person name="Konstantinidis K.T."/>
            <person name="Eloe-Fadrosh E.A."/>
            <person name="Kyrpides N.C."/>
            <person name="Woyke T."/>
        </authorList>
    </citation>
    <scope>NUCLEOTIDE SEQUENCE</scope>
    <source>
        <strain evidence="2">GVMAG-M-3300021425-14</strain>
    </source>
</reference>
<evidence type="ECO:0000313" key="2">
    <source>
        <dbReference type="EMBL" id="QHT05791.1"/>
    </source>
</evidence>